<protein>
    <submittedName>
        <fullName evidence="1">Uncharacterized protein</fullName>
    </submittedName>
</protein>
<dbReference type="Proteomes" id="UP001165135">
    <property type="component" value="Unassembled WGS sequence"/>
</dbReference>
<reference evidence="1" key="1">
    <citation type="submission" date="2023-03" db="EMBL/GenBank/DDBJ databases">
        <title>Actinoallomurus iriomotensis NBRC 103681.</title>
        <authorList>
            <person name="Ichikawa N."/>
            <person name="Sato H."/>
            <person name="Tonouchi N."/>
        </authorList>
    </citation>
    <scope>NUCLEOTIDE SEQUENCE</scope>
    <source>
        <strain evidence="1">NBRC 103681</strain>
    </source>
</reference>
<comment type="caution">
    <text evidence="1">The sequence shown here is derived from an EMBL/GenBank/DDBJ whole genome shotgun (WGS) entry which is preliminary data.</text>
</comment>
<name>A0A9W6RRQ0_9ACTN</name>
<dbReference type="SUPFAM" id="SSF52540">
    <property type="entry name" value="P-loop containing nucleoside triphosphate hydrolases"/>
    <property type="match status" value="1"/>
</dbReference>
<evidence type="ECO:0000313" key="1">
    <source>
        <dbReference type="EMBL" id="GLY80503.1"/>
    </source>
</evidence>
<organism evidence="1 2">
    <name type="scientific">Actinoallomurus iriomotensis</name>
    <dbReference type="NCBI Taxonomy" id="478107"/>
    <lineage>
        <taxon>Bacteria</taxon>
        <taxon>Bacillati</taxon>
        <taxon>Actinomycetota</taxon>
        <taxon>Actinomycetes</taxon>
        <taxon>Streptosporangiales</taxon>
        <taxon>Thermomonosporaceae</taxon>
        <taxon>Actinoallomurus</taxon>
    </lineage>
</organism>
<dbReference type="AlphaFoldDB" id="A0A9W6RRQ0"/>
<dbReference type="Pfam" id="PF13604">
    <property type="entry name" value="AAA_30"/>
    <property type="match status" value="1"/>
</dbReference>
<accession>A0A9W6RRQ0</accession>
<dbReference type="EMBL" id="BSTJ01000015">
    <property type="protein sequence ID" value="GLY80503.1"/>
    <property type="molecule type" value="Genomic_DNA"/>
</dbReference>
<dbReference type="InterPro" id="IPR027417">
    <property type="entry name" value="P-loop_NTPase"/>
</dbReference>
<dbReference type="Gene3D" id="3.40.50.300">
    <property type="entry name" value="P-loop containing nucleotide triphosphate hydrolases"/>
    <property type="match status" value="1"/>
</dbReference>
<evidence type="ECO:0000313" key="2">
    <source>
        <dbReference type="Proteomes" id="UP001165135"/>
    </source>
</evidence>
<gene>
    <name evidence="1" type="ORF">Airi01_087700</name>
</gene>
<sequence>MLVGPVGTGKSFTVARLAELWREQTGTPVVGLTTSQNAAWVLARPGLWPAAPQLTVRST</sequence>
<proteinExistence type="predicted"/>